<dbReference type="Gene3D" id="3.40.50.720">
    <property type="entry name" value="NAD(P)-binding Rossmann-like Domain"/>
    <property type="match status" value="1"/>
</dbReference>
<gene>
    <name evidence="2" type="ORF">B0J12DRAFT_203072</name>
</gene>
<evidence type="ECO:0000313" key="2">
    <source>
        <dbReference type="EMBL" id="KAH7042589.1"/>
    </source>
</evidence>
<reference evidence="2 3" key="1">
    <citation type="journal article" date="2021" name="Nat. Commun.">
        <title>Genetic determinants of endophytism in the Arabidopsis root mycobiome.</title>
        <authorList>
            <person name="Mesny F."/>
            <person name="Miyauchi S."/>
            <person name="Thiergart T."/>
            <person name="Pickel B."/>
            <person name="Atanasova L."/>
            <person name="Karlsson M."/>
            <person name="Huettel B."/>
            <person name="Barry K.W."/>
            <person name="Haridas S."/>
            <person name="Chen C."/>
            <person name="Bauer D."/>
            <person name="Andreopoulos W."/>
            <person name="Pangilinan J."/>
            <person name="LaButti K."/>
            <person name="Riley R."/>
            <person name="Lipzen A."/>
            <person name="Clum A."/>
            <person name="Drula E."/>
            <person name="Henrissat B."/>
            <person name="Kohler A."/>
            <person name="Grigoriev I.V."/>
            <person name="Martin F.M."/>
            <person name="Hacquard S."/>
        </authorList>
    </citation>
    <scope>NUCLEOTIDE SEQUENCE [LARGE SCALE GENOMIC DNA]</scope>
    <source>
        <strain evidence="2 3">MPI-SDFR-AT-0080</strain>
    </source>
</reference>
<dbReference type="InterPro" id="IPR036291">
    <property type="entry name" value="NAD(P)-bd_dom_sf"/>
</dbReference>
<dbReference type="PANTHER" id="PTHR10491">
    <property type="entry name" value="DTDP-4-DEHYDRORHAMNOSE REDUCTASE"/>
    <property type="match status" value="1"/>
</dbReference>
<protein>
    <recommendedName>
        <fullName evidence="1">RmlD-like substrate binding domain-containing protein</fullName>
    </recommendedName>
</protein>
<dbReference type="Pfam" id="PF04321">
    <property type="entry name" value="RmlD_sub_bind"/>
    <property type="match status" value="1"/>
</dbReference>
<evidence type="ECO:0000259" key="1">
    <source>
        <dbReference type="Pfam" id="PF04321"/>
    </source>
</evidence>
<comment type="caution">
    <text evidence="2">The sequence shown here is derived from an EMBL/GenBank/DDBJ whole genome shotgun (WGS) entry which is preliminary data.</text>
</comment>
<sequence>MRGFARKRQRPLSFRAQAPSFLTACTFRLQDLEEEHPLEPFLYIASPPTKILLSRNMSGTALITGATGLLGSQVVQAFTARGWKTIGTGLTRASPPSTIKLDLLDGAAIEKALDEIKPDVIVHCAADRSPDSCSNNPTGARALNVTAAGTLTAAAARRAIFLLYISTDYVFPGAPGDAPYAPSAPTNPPNTYGLTKWEGENAVLEASTSTQHPEQPQHRPLAAVLRVPILYGKASKPSDSAVNVLVEQVRKAAALPPGAPRIQMDDYALRYPTNTADVGRVCVDVCALYTGRREPAPGAPSTLPTILHFSSEDCKTKLEMCKVLAGILGVGIEGLEPFRPAEEELKAEERGERVRRPYDCHLDTKETRALGIDCGCVDFEEWWRKELGAQ</sequence>
<keyword evidence="3" id="KW-1185">Reference proteome</keyword>
<dbReference type="CDD" id="cd05254">
    <property type="entry name" value="dTDP_HR_like_SDR_e"/>
    <property type="match status" value="1"/>
</dbReference>
<feature type="domain" description="RmlD-like substrate binding" evidence="1">
    <location>
        <begin position="62"/>
        <end position="371"/>
    </location>
</feature>
<dbReference type="SUPFAM" id="SSF51735">
    <property type="entry name" value="NAD(P)-binding Rossmann-fold domains"/>
    <property type="match status" value="1"/>
</dbReference>
<dbReference type="EMBL" id="JAGTJR010000025">
    <property type="protein sequence ID" value="KAH7042589.1"/>
    <property type="molecule type" value="Genomic_DNA"/>
</dbReference>
<evidence type="ECO:0000313" key="3">
    <source>
        <dbReference type="Proteomes" id="UP000774617"/>
    </source>
</evidence>
<dbReference type="Proteomes" id="UP000774617">
    <property type="component" value="Unassembled WGS sequence"/>
</dbReference>
<accession>A0ABQ8G313</accession>
<dbReference type="InterPro" id="IPR005913">
    <property type="entry name" value="dTDP_dehydrorham_reduct"/>
</dbReference>
<dbReference type="PANTHER" id="PTHR10491:SF4">
    <property type="entry name" value="METHIONINE ADENOSYLTRANSFERASE 2 SUBUNIT BETA"/>
    <property type="match status" value="1"/>
</dbReference>
<organism evidence="2 3">
    <name type="scientific">Macrophomina phaseolina</name>
    <dbReference type="NCBI Taxonomy" id="35725"/>
    <lineage>
        <taxon>Eukaryota</taxon>
        <taxon>Fungi</taxon>
        <taxon>Dikarya</taxon>
        <taxon>Ascomycota</taxon>
        <taxon>Pezizomycotina</taxon>
        <taxon>Dothideomycetes</taxon>
        <taxon>Dothideomycetes incertae sedis</taxon>
        <taxon>Botryosphaeriales</taxon>
        <taxon>Botryosphaeriaceae</taxon>
        <taxon>Macrophomina</taxon>
    </lineage>
</organism>
<dbReference type="InterPro" id="IPR029903">
    <property type="entry name" value="RmlD-like-bd"/>
</dbReference>
<name>A0ABQ8G313_9PEZI</name>
<proteinExistence type="predicted"/>